<dbReference type="InterPro" id="IPR023707">
    <property type="entry name" value="OM_assembly_BamA"/>
</dbReference>
<dbReference type="HAMAP" id="MF_01430">
    <property type="entry name" value="OM_assembly_BamA"/>
    <property type="match status" value="1"/>
</dbReference>
<keyword evidence="3 8" id="KW-0812">Transmembrane</keyword>
<evidence type="ECO:0000256" key="5">
    <source>
        <dbReference type="ARBA" id="ARBA00022737"/>
    </source>
</evidence>
<dbReference type="PANTHER" id="PTHR12815">
    <property type="entry name" value="SORTING AND ASSEMBLY MACHINERY SAMM50 PROTEIN FAMILY MEMBER"/>
    <property type="match status" value="1"/>
</dbReference>
<keyword evidence="12" id="KW-1185">Reference proteome</keyword>
<evidence type="ECO:0000259" key="10">
    <source>
        <dbReference type="PROSITE" id="PS51779"/>
    </source>
</evidence>
<evidence type="ECO:0000256" key="3">
    <source>
        <dbReference type="ARBA" id="ARBA00022692"/>
    </source>
</evidence>
<dbReference type="InterPro" id="IPR000184">
    <property type="entry name" value="Bac_surfAg_D15"/>
</dbReference>
<dbReference type="NCBIfam" id="TIGR03303">
    <property type="entry name" value="OM_YaeT"/>
    <property type="match status" value="1"/>
</dbReference>
<comment type="caution">
    <text evidence="11">The sequence shown here is derived from an EMBL/GenBank/DDBJ whole genome shotgun (WGS) entry which is preliminary data.</text>
</comment>
<keyword evidence="6 8" id="KW-0472">Membrane</keyword>
<evidence type="ECO:0000256" key="4">
    <source>
        <dbReference type="ARBA" id="ARBA00022729"/>
    </source>
</evidence>
<sequence length="763" mass="84832">MLRKTLLSLLIGGMILTLGVGNIQNHAYAQALMSGGTIDNIVVEGTQRIEPESVRSYMEVNPGDTFDPVLLNRSLKSIFATGLFADVSLKRQGGDLIVVVVENPIINRIAFEGNQRLDDDILRTESTLRERVVFTRTKAQADAQRLLELYRRSGRFAATVEPKVIQLPQNRVDLVFEITEGDRSYVTTVNFIGNKEFSDSSLQGTVSTSETAFWNFLTDTDTYDPDRLTFDRELLRRFYLKEGYADFEVRSVIAELTSNRESFVVTFTISEGERYTFGTIDVESALKEFDPTTVQDQILPEENDWYNADLIDKTVDNLTDAVGNLGYAFVDIRPQPEKDTENKVIDLVFSISEGAKVYVERIDIEGNSRTLDKVIRREFRLVEGDAFNSSKLRRSRSRIQKLGFFQSVNVDNQPGSTPDRTVIKVEVEEQSTGELTFGAGFSSSSGPLGSVGIRERNLLGRGQDLRFNIALAGSGSEADVSFTEPYFLDKEIAAGFDIFRITRDEDSLSFEEKKTGGALRIGYDLSEELRQVLRYRFEHIEIQDVDDDAANLVKEQEGTTIKSAVSSTLTYDKLDSRIAPTDGYLLKLENEIAGLGGDVQHLKVSLGGTHYYSFSEDLVVKSRAEVGNIIGLDEDTRIVDRFFLGGDKLRGFKSGGVGPRDQASDDALGGKHFYNGSIELTFPLGLPEEFGVKGRVFSDFGAAWDIDGQSSGVDDSSNPRVSFGTGLTWKSPFGPLAMDLGFAALKEDYDETEIFSFSFGTNF</sequence>
<evidence type="ECO:0000256" key="9">
    <source>
        <dbReference type="NCBIfam" id="TIGR03303"/>
    </source>
</evidence>
<evidence type="ECO:0000256" key="2">
    <source>
        <dbReference type="ARBA" id="ARBA00022452"/>
    </source>
</evidence>
<dbReference type="Proteomes" id="UP001597294">
    <property type="component" value="Unassembled WGS sequence"/>
</dbReference>
<reference evidence="12" key="1">
    <citation type="journal article" date="2019" name="Int. J. Syst. Evol. Microbiol.">
        <title>The Global Catalogue of Microorganisms (GCM) 10K type strain sequencing project: providing services to taxonomists for standard genome sequencing and annotation.</title>
        <authorList>
            <consortium name="The Broad Institute Genomics Platform"/>
            <consortium name="The Broad Institute Genome Sequencing Center for Infectious Disease"/>
            <person name="Wu L."/>
            <person name="Ma J."/>
        </authorList>
    </citation>
    <scope>NUCLEOTIDE SEQUENCE [LARGE SCALE GENOMIC DNA]</scope>
    <source>
        <strain evidence="12">CGMCC 4.7192</strain>
    </source>
</reference>
<proteinExistence type="inferred from homology"/>
<keyword evidence="2 8" id="KW-1134">Transmembrane beta strand</keyword>
<evidence type="ECO:0000256" key="8">
    <source>
        <dbReference type="HAMAP-Rule" id="MF_01430"/>
    </source>
</evidence>
<keyword evidence="5 8" id="KW-0677">Repeat</keyword>
<feature type="domain" description="POTRA" evidence="10">
    <location>
        <begin position="36"/>
        <end position="103"/>
    </location>
</feature>
<comment type="function">
    <text evidence="8">Part of the outer membrane protein assembly complex, which is involved in assembly and insertion of beta-barrel proteins into the outer membrane.</text>
</comment>
<name>A0ABW5BP77_9PROT</name>
<evidence type="ECO:0000313" key="11">
    <source>
        <dbReference type="EMBL" id="MFD2207311.1"/>
    </source>
</evidence>
<evidence type="ECO:0000256" key="7">
    <source>
        <dbReference type="ARBA" id="ARBA00023237"/>
    </source>
</evidence>
<feature type="domain" description="POTRA" evidence="10">
    <location>
        <begin position="104"/>
        <end position="181"/>
    </location>
</feature>
<feature type="domain" description="POTRA" evidence="10">
    <location>
        <begin position="357"/>
        <end position="430"/>
    </location>
</feature>
<dbReference type="PANTHER" id="PTHR12815:SF23">
    <property type="entry name" value="OUTER MEMBRANE PROTEIN ASSEMBLY FACTOR BAMA"/>
    <property type="match status" value="1"/>
</dbReference>
<dbReference type="Gene3D" id="3.10.20.310">
    <property type="entry name" value="membrane protein fhac"/>
    <property type="match status" value="5"/>
</dbReference>
<dbReference type="PROSITE" id="PS51779">
    <property type="entry name" value="POTRA"/>
    <property type="match status" value="3"/>
</dbReference>
<dbReference type="InterPro" id="IPR034746">
    <property type="entry name" value="POTRA"/>
</dbReference>
<dbReference type="Pfam" id="PF01103">
    <property type="entry name" value="Omp85"/>
    <property type="match status" value="1"/>
</dbReference>
<gene>
    <name evidence="8 11" type="primary">bamA</name>
    <name evidence="11" type="ORF">ACFSKO_16930</name>
</gene>
<dbReference type="PIRSF" id="PIRSF006076">
    <property type="entry name" value="OM_assembly_OMP85"/>
    <property type="match status" value="1"/>
</dbReference>
<accession>A0ABW5BP77</accession>
<evidence type="ECO:0000313" key="12">
    <source>
        <dbReference type="Proteomes" id="UP001597294"/>
    </source>
</evidence>
<dbReference type="EMBL" id="JBHUII010000011">
    <property type="protein sequence ID" value="MFD2207311.1"/>
    <property type="molecule type" value="Genomic_DNA"/>
</dbReference>
<evidence type="ECO:0000256" key="6">
    <source>
        <dbReference type="ARBA" id="ARBA00023136"/>
    </source>
</evidence>
<evidence type="ECO:0000256" key="1">
    <source>
        <dbReference type="ARBA" id="ARBA00004370"/>
    </source>
</evidence>
<keyword evidence="7 8" id="KW-0998">Cell outer membrane</keyword>
<dbReference type="InterPro" id="IPR010827">
    <property type="entry name" value="BamA/TamA_POTRA"/>
</dbReference>
<dbReference type="RefSeq" id="WP_380253811.1">
    <property type="nucleotide sequence ID" value="NZ_JBHUII010000011.1"/>
</dbReference>
<organism evidence="11 12">
    <name type="scientific">Kiloniella antarctica</name>
    <dbReference type="NCBI Taxonomy" id="1550907"/>
    <lineage>
        <taxon>Bacteria</taxon>
        <taxon>Pseudomonadati</taxon>
        <taxon>Pseudomonadota</taxon>
        <taxon>Alphaproteobacteria</taxon>
        <taxon>Rhodospirillales</taxon>
        <taxon>Kiloniellaceae</taxon>
        <taxon>Kiloniella</taxon>
    </lineage>
</organism>
<comment type="subcellular location">
    <subcellularLocation>
        <location evidence="8">Cell outer membrane</location>
    </subcellularLocation>
    <subcellularLocation>
        <location evidence="1">Membrane</location>
    </subcellularLocation>
</comment>
<comment type="similarity">
    <text evidence="8">Belongs to the BamA family.</text>
</comment>
<comment type="subunit">
    <text evidence="8">Part of the Bam complex.</text>
</comment>
<keyword evidence="4 8" id="KW-0732">Signal</keyword>
<protein>
    <recommendedName>
        <fullName evidence="8 9">Outer membrane protein assembly factor BamA</fullName>
    </recommendedName>
</protein>
<dbReference type="Gene3D" id="2.40.160.50">
    <property type="entry name" value="membrane protein fhac: a member of the omp85/tpsb transporter family"/>
    <property type="match status" value="1"/>
</dbReference>
<dbReference type="Pfam" id="PF07244">
    <property type="entry name" value="POTRA"/>
    <property type="match status" value="5"/>
</dbReference>
<dbReference type="InterPro" id="IPR039910">
    <property type="entry name" value="D15-like"/>
</dbReference>